<feature type="domain" description="Surface antigen" evidence="1">
    <location>
        <begin position="28"/>
        <end position="131"/>
    </location>
</feature>
<keyword evidence="3" id="KW-1185">Reference proteome</keyword>
<protein>
    <recommendedName>
        <fullName evidence="1">Surface antigen domain-containing protein</fullName>
    </recommendedName>
</protein>
<reference evidence="2 3" key="1">
    <citation type="submission" date="2018-01" db="EMBL/GenBank/DDBJ databases">
        <title>The draft genome sequence of Cohaesibacter sp. H1304.</title>
        <authorList>
            <person name="Wang N.-N."/>
            <person name="Du Z.-J."/>
        </authorList>
    </citation>
    <scope>NUCLEOTIDE SEQUENCE [LARGE SCALE GENOMIC DNA]</scope>
    <source>
        <strain evidence="2 3">H1304</strain>
    </source>
</reference>
<name>A0A2N5XV65_9HYPH</name>
<gene>
    <name evidence="2" type="ORF">C0081_04805</name>
</gene>
<comment type="caution">
    <text evidence="2">The sequence shown here is derived from an EMBL/GenBank/DDBJ whole genome shotgun (WGS) entry which is preliminary data.</text>
</comment>
<organism evidence="2 3">
    <name type="scientific">Cohaesibacter celericrescens</name>
    <dbReference type="NCBI Taxonomy" id="2067669"/>
    <lineage>
        <taxon>Bacteria</taxon>
        <taxon>Pseudomonadati</taxon>
        <taxon>Pseudomonadota</taxon>
        <taxon>Alphaproteobacteria</taxon>
        <taxon>Hyphomicrobiales</taxon>
        <taxon>Cohaesibacteraceae</taxon>
    </lineage>
</organism>
<dbReference type="AlphaFoldDB" id="A0A2N5XV65"/>
<dbReference type="EMBL" id="PKUQ01000008">
    <property type="protein sequence ID" value="PLW78416.1"/>
    <property type="molecule type" value="Genomic_DNA"/>
</dbReference>
<sequence length="136" mass="14273">MFVIAACCSLGACASIGFGGTNMDIDETTTGSIGSDRGLLGGIDQSDWQILLAKISSFDKEALQTGSAKGDWDNPETGSKGHITQVKLLPALIDSECRSFKSSMHRVTGVENIQGEICRVPNGDWQITGFASGTTA</sequence>
<dbReference type="InterPro" id="IPR032635">
    <property type="entry name" value="Anti_2"/>
</dbReference>
<dbReference type="Proteomes" id="UP000234881">
    <property type="component" value="Unassembled WGS sequence"/>
</dbReference>
<accession>A0A2N5XV65</accession>
<evidence type="ECO:0000313" key="2">
    <source>
        <dbReference type="EMBL" id="PLW78416.1"/>
    </source>
</evidence>
<dbReference type="Pfam" id="PF16998">
    <property type="entry name" value="17kDa_Anti_2"/>
    <property type="match status" value="1"/>
</dbReference>
<evidence type="ECO:0000313" key="3">
    <source>
        <dbReference type="Proteomes" id="UP000234881"/>
    </source>
</evidence>
<proteinExistence type="predicted"/>
<evidence type="ECO:0000259" key="1">
    <source>
        <dbReference type="Pfam" id="PF16998"/>
    </source>
</evidence>